<organism evidence="1 2">
    <name type="scientific">Mycetomoellerius zeteki</name>
    <dbReference type="NCBI Taxonomy" id="64791"/>
    <lineage>
        <taxon>Eukaryota</taxon>
        <taxon>Metazoa</taxon>
        <taxon>Ecdysozoa</taxon>
        <taxon>Arthropoda</taxon>
        <taxon>Hexapoda</taxon>
        <taxon>Insecta</taxon>
        <taxon>Pterygota</taxon>
        <taxon>Neoptera</taxon>
        <taxon>Endopterygota</taxon>
        <taxon>Hymenoptera</taxon>
        <taxon>Apocrita</taxon>
        <taxon>Aculeata</taxon>
        <taxon>Formicoidea</taxon>
        <taxon>Formicidae</taxon>
        <taxon>Myrmicinae</taxon>
        <taxon>Mycetomoellerius</taxon>
    </lineage>
</organism>
<dbReference type="AlphaFoldDB" id="A0A151XDW0"/>
<gene>
    <name evidence="1" type="ORF">ALC60_02209</name>
</gene>
<accession>A0A151XDW0</accession>
<dbReference type="Proteomes" id="UP000075809">
    <property type="component" value="Unassembled WGS sequence"/>
</dbReference>
<name>A0A151XDW0_9HYME</name>
<proteinExistence type="predicted"/>
<keyword evidence="2" id="KW-1185">Reference proteome</keyword>
<sequence>MDVEGDQRIMFRKWTSNRSGEVIPAGNSSFQLAQNTARSSKIQFGSTSIEYRIASDFSFPGHYSTPGRSNSEIA</sequence>
<reference evidence="1 2" key="1">
    <citation type="submission" date="2015-09" db="EMBL/GenBank/DDBJ databases">
        <title>Trachymyrmex zeteki WGS genome.</title>
        <authorList>
            <person name="Nygaard S."/>
            <person name="Hu H."/>
            <person name="Boomsma J."/>
            <person name="Zhang G."/>
        </authorList>
    </citation>
    <scope>NUCLEOTIDE SEQUENCE [LARGE SCALE GENOMIC DNA]</scope>
    <source>
        <strain evidence="1">Tzet28-1</strain>
        <tissue evidence="1">Whole body</tissue>
    </source>
</reference>
<protein>
    <submittedName>
        <fullName evidence="1">Uncharacterized protein</fullName>
    </submittedName>
</protein>
<evidence type="ECO:0000313" key="1">
    <source>
        <dbReference type="EMBL" id="KYQ58564.1"/>
    </source>
</evidence>
<evidence type="ECO:0000313" key="2">
    <source>
        <dbReference type="Proteomes" id="UP000075809"/>
    </source>
</evidence>
<dbReference type="EMBL" id="KQ982254">
    <property type="protein sequence ID" value="KYQ58564.1"/>
    <property type="molecule type" value="Genomic_DNA"/>
</dbReference>